<feature type="domain" description="Ribonuclease PIN" evidence="17">
    <location>
        <begin position="9"/>
        <end position="95"/>
    </location>
</feature>
<keyword evidence="7" id="KW-0863">Zinc-finger</keyword>
<dbReference type="InterPro" id="IPR039907">
    <property type="entry name" value="NOB1"/>
</dbReference>
<feature type="binding site" evidence="13">
    <location>
        <position position="306"/>
    </location>
    <ligand>
        <name>Zn(2+)</name>
        <dbReference type="ChEBI" id="CHEBI:29105"/>
    </ligand>
</feature>
<protein>
    <recommendedName>
        <fullName evidence="3 12">RNA-binding protein NOB1</fullName>
    </recommendedName>
</protein>
<evidence type="ECO:0000256" key="14">
    <source>
        <dbReference type="SAM" id="MobiDB-lite"/>
    </source>
</evidence>
<evidence type="ECO:0000256" key="6">
    <source>
        <dbReference type="ARBA" id="ARBA00022723"/>
    </source>
</evidence>
<dbReference type="InterPro" id="IPR036283">
    <property type="entry name" value="NOB1_Zf-like_sf"/>
</dbReference>
<feature type="binding site" evidence="13">
    <location>
        <position position="321"/>
    </location>
    <ligand>
        <name>Zn(2+)</name>
        <dbReference type="ChEBI" id="CHEBI:29105"/>
    </ligand>
</feature>
<dbReference type="GO" id="GO:0030688">
    <property type="term" value="C:preribosome, small subunit precursor"/>
    <property type="evidence" value="ECO:0007669"/>
    <property type="project" value="TreeGrafter"/>
</dbReference>
<dbReference type="FunFam" id="3.40.50.1010:FF:000018">
    <property type="entry name" value="RNA-binding protein NOB1"/>
    <property type="match status" value="1"/>
</dbReference>
<keyword evidence="9 12" id="KW-0862">Zinc</keyword>
<dbReference type="SUPFAM" id="SSF144206">
    <property type="entry name" value="NOB1 zinc finger-like"/>
    <property type="match status" value="1"/>
</dbReference>
<dbReference type="CDD" id="cd09876">
    <property type="entry name" value="PIN_Nob1-like"/>
    <property type="match status" value="1"/>
</dbReference>
<feature type="binding site" evidence="13">
    <location>
        <position position="309"/>
    </location>
    <ligand>
        <name>Zn(2+)</name>
        <dbReference type="ChEBI" id="CHEBI:29105"/>
    </ligand>
</feature>
<comment type="subcellular location">
    <subcellularLocation>
        <location evidence="1 12">Nucleus</location>
    </subcellularLocation>
</comment>
<evidence type="ECO:0000256" key="5">
    <source>
        <dbReference type="ARBA" id="ARBA00022722"/>
    </source>
</evidence>
<dbReference type="GO" id="GO:0008270">
    <property type="term" value="F:zinc ion binding"/>
    <property type="evidence" value="ECO:0007669"/>
    <property type="project" value="UniProtKB-KW"/>
</dbReference>
<reference evidence="18" key="1">
    <citation type="submission" date="2021-01" db="EMBL/GenBank/DDBJ databases">
        <title>A chromosome-scale assembly of European eel, Anguilla anguilla.</title>
        <authorList>
            <person name="Henkel C."/>
            <person name="Jong-Raadsen S.A."/>
            <person name="Dufour S."/>
            <person name="Weltzien F.-A."/>
            <person name="Palstra A.P."/>
            <person name="Pelster B."/>
            <person name="Spaink H.P."/>
            <person name="Van Den Thillart G.E."/>
            <person name="Jansen H."/>
            <person name="Zahm M."/>
            <person name="Klopp C."/>
            <person name="Cedric C."/>
            <person name="Louis A."/>
            <person name="Berthelot C."/>
            <person name="Parey E."/>
            <person name="Roest Crollius H."/>
            <person name="Montfort J."/>
            <person name="Robinson-Rechavi M."/>
            <person name="Bucao C."/>
            <person name="Bouchez O."/>
            <person name="Gislard M."/>
            <person name="Lluch J."/>
            <person name="Milhes M."/>
            <person name="Lampietro C."/>
            <person name="Lopez Roques C."/>
            <person name="Donnadieu C."/>
            <person name="Braasch I."/>
            <person name="Desvignes T."/>
            <person name="Postlethwait J."/>
            <person name="Bobe J."/>
            <person name="Guiguen Y."/>
            <person name="Dirks R."/>
        </authorList>
    </citation>
    <scope>NUCLEOTIDE SEQUENCE</scope>
    <source>
        <strain evidence="18">Tag_6206</strain>
        <tissue evidence="18">Liver</tissue>
    </source>
</reference>
<gene>
    <name evidence="18" type="ORF">ANANG_G00203070</name>
</gene>
<feature type="region of interest" description="Disordered" evidence="14">
    <location>
        <begin position="127"/>
        <end position="159"/>
    </location>
</feature>
<comment type="function">
    <text evidence="11">May play a role in mRNA degradation. Endonuclease required for processing of 20S pre-rRNA precursor and biogenesis of 40S ribosomal subunits.</text>
</comment>
<keyword evidence="4" id="KW-0597">Phosphoprotein</keyword>
<dbReference type="InterPro" id="IPR014881">
    <property type="entry name" value="NOB1_Zn-bd"/>
</dbReference>
<sequence>MAATMVEHVVADAGAFLKKAPLQDIGKNIYTLKEVVEEIRDKQTRRSLAFLPYKLNFKEPFPEYIRLVTEFSKKTGDYPSLSATDIKVLALTYQLEAETVGDAHLKKEPEVKVNVCSTLRHPEAPVDIAGFHLPSKKPLEKPGSECQSPAPSQSSSASESAEFDGFLFWRNPLPNIEADLLELLGAETVSTADSPGPAAENLQSAAVSPGGQGGDSSEGGGGSEGESEEEEEEEEEEGDDGGGWITPSNIKQVQLDVGNWESPADVKVGCMTTDFAMQNVLIQIGLHVLSVNGMLIKHSRNYILRCHACFKTTTNMNKVFCPHCGNKTLKKIAVTLKEDGSLQMHFSKNPKVLNPKGLKHSLPMPQGGKHASNPQLVEDQHFPQQRLSRKARQKTDVFNPDYVAGGSPFAENDIYSRAAGLQLRDAQAGGGRRRANPNAARKKFVKKK</sequence>
<feature type="domain" description="Putative WW-binding" evidence="16">
    <location>
        <begin position="162"/>
        <end position="248"/>
    </location>
</feature>
<keyword evidence="6 12" id="KW-0479">Metal-binding</keyword>
<dbReference type="PANTHER" id="PTHR12814:SF2">
    <property type="entry name" value="RNA-BINDING PROTEIN NOB1"/>
    <property type="match status" value="1"/>
</dbReference>
<dbReference type="Proteomes" id="UP001044222">
    <property type="component" value="Chromosome 11"/>
</dbReference>
<evidence type="ECO:0000256" key="3">
    <source>
        <dbReference type="ARBA" id="ARBA00018439"/>
    </source>
</evidence>
<feature type="domain" description="Nin one binding (NOB1) Zn-ribbon-like" evidence="15">
    <location>
        <begin position="296"/>
        <end position="368"/>
    </location>
</feature>
<evidence type="ECO:0000256" key="4">
    <source>
        <dbReference type="ARBA" id="ARBA00022553"/>
    </source>
</evidence>
<feature type="compositionally biased region" description="Gly residues" evidence="14">
    <location>
        <begin position="210"/>
        <end position="224"/>
    </location>
</feature>
<dbReference type="PANTHER" id="PTHR12814">
    <property type="entry name" value="RNA-BINDING PROTEIN NOB1"/>
    <property type="match status" value="1"/>
</dbReference>
<keyword evidence="8" id="KW-0378">Hydrolase</keyword>
<dbReference type="Gene3D" id="3.40.50.1010">
    <property type="entry name" value="5'-nuclease"/>
    <property type="match status" value="1"/>
</dbReference>
<evidence type="ECO:0000256" key="8">
    <source>
        <dbReference type="ARBA" id="ARBA00022801"/>
    </source>
</evidence>
<evidence type="ECO:0000256" key="12">
    <source>
        <dbReference type="PIRNR" id="PIRNR037125"/>
    </source>
</evidence>
<feature type="region of interest" description="Disordered" evidence="14">
    <location>
        <begin position="191"/>
        <end position="247"/>
    </location>
</feature>
<evidence type="ECO:0000256" key="1">
    <source>
        <dbReference type="ARBA" id="ARBA00004123"/>
    </source>
</evidence>
<evidence type="ECO:0000259" key="15">
    <source>
        <dbReference type="Pfam" id="PF08772"/>
    </source>
</evidence>
<feature type="compositionally biased region" description="Acidic residues" evidence="14">
    <location>
        <begin position="225"/>
        <end position="240"/>
    </location>
</feature>
<dbReference type="Pfam" id="PF17146">
    <property type="entry name" value="PIN_6"/>
    <property type="match status" value="1"/>
</dbReference>
<dbReference type="GO" id="GO:0016787">
    <property type="term" value="F:hydrolase activity"/>
    <property type="evidence" value="ECO:0007669"/>
    <property type="project" value="UniProtKB-KW"/>
</dbReference>
<feature type="binding site" evidence="13">
    <location>
        <position position="324"/>
    </location>
    <ligand>
        <name>Zn(2+)</name>
        <dbReference type="ChEBI" id="CHEBI:29105"/>
    </ligand>
</feature>
<dbReference type="Pfam" id="PF15017">
    <property type="entry name" value="WRNPLPNID"/>
    <property type="match status" value="1"/>
</dbReference>
<evidence type="ECO:0000256" key="7">
    <source>
        <dbReference type="ARBA" id="ARBA00022771"/>
    </source>
</evidence>
<feature type="region of interest" description="Disordered" evidence="14">
    <location>
        <begin position="347"/>
        <end position="374"/>
    </location>
</feature>
<accession>A0A9D3LYA3</accession>
<dbReference type="GO" id="GO:0005634">
    <property type="term" value="C:nucleus"/>
    <property type="evidence" value="ECO:0007669"/>
    <property type="project" value="UniProtKB-SubCell"/>
</dbReference>
<evidence type="ECO:0000313" key="18">
    <source>
        <dbReference type="EMBL" id="KAG5839251.1"/>
    </source>
</evidence>
<evidence type="ECO:0000256" key="9">
    <source>
        <dbReference type="ARBA" id="ARBA00022833"/>
    </source>
</evidence>
<evidence type="ECO:0000256" key="13">
    <source>
        <dbReference type="PIRSR" id="PIRSR037125-1"/>
    </source>
</evidence>
<evidence type="ECO:0000256" key="11">
    <source>
        <dbReference type="ARBA" id="ARBA00045628"/>
    </source>
</evidence>
<keyword evidence="5" id="KW-0540">Nuclease</keyword>
<evidence type="ECO:0000256" key="10">
    <source>
        <dbReference type="ARBA" id="ARBA00023242"/>
    </source>
</evidence>
<dbReference type="Gene3D" id="6.20.210.10">
    <property type="entry name" value="Nin one binding (NOB1), Zn-ribbon-like"/>
    <property type="match status" value="1"/>
</dbReference>
<evidence type="ECO:0000256" key="2">
    <source>
        <dbReference type="ARBA" id="ARBA00005858"/>
    </source>
</evidence>
<organism evidence="18 19">
    <name type="scientific">Anguilla anguilla</name>
    <name type="common">European freshwater eel</name>
    <name type="synonym">Muraena anguilla</name>
    <dbReference type="NCBI Taxonomy" id="7936"/>
    <lineage>
        <taxon>Eukaryota</taxon>
        <taxon>Metazoa</taxon>
        <taxon>Chordata</taxon>
        <taxon>Craniata</taxon>
        <taxon>Vertebrata</taxon>
        <taxon>Euteleostomi</taxon>
        <taxon>Actinopterygii</taxon>
        <taxon>Neopterygii</taxon>
        <taxon>Teleostei</taxon>
        <taxon>Anguilliformes</taxon>
        <taxon>Anguillidae</taxon>
        <taxon>Anguilla</taxon>
    </lineage>
</organism>
<evidence type="ECO:0000259" key="17">
    <source>
        <dbReference type="Pfam" id="PF17146"/>
    </source>
</evidence>
<comment type="caution">
    <text evidence="18">The sequence shown here is derived from an EMBL/GenBank/DDBJ whole genome shotgun (WGS) entry which is preliminary data.</text>
</comment>
<dbReference type="GO" id="GO:0030490">
    <property type="term" value="P:maturation of SSU-rRNA"/>
    <property type="evidence" value="ECO:0007669"/>
    <property type="project" value="TreeGrafter"/>
</dbReference>
<feature type="compositionally biased region" description="Low complexity" evidence="14">
    <location>
        <begin position="144"/>
        <end position="159"/>
    </location>
</feature>
<proteinExistence type="inferred from homology"/>
<keyword evidence="10 12" id="KW-0539">Nucleus</keyword>
<comment type="similarity">
    <text evidence="2 12">Belongs to the NOB1 family.</text>
</comment>
<dbReference type="EMBL" id="JAFIRN010000011">
    <property type="protein sequence ID" value="KAG5839251.1"/>
    <property type="molecule type" value="Genomic_DNA"/>
</dbReference>
<dbReference type="GO" id="GO:0004521">
    <property type="term" value="F:RNA endonuclease activity"/>
    <property type="evidence" value="ECO:0007669"/>
    <property type="project" value="UniProtKB-UniRule"/>
</dbReference>
<dbReference type="Pfam" id="PF08772">
    <property type="entry name" value="Zn_ribbon_NOB1"/>
    <property type="match status" value="1"/>
</dbReference>
<evidence type="ECO:0000259" key="16">
    <source>
        <dbReference type="Pfam" id="PF15017"/>
    </source>
</evidence>
<name>A0A9D3LYA3_ANGAN</name>
<evidence type="ECO:0000313" key="19">
    <source>
        <dbReference type="Proteomes" id="UP001044222"/>
    </source>
</evidence>
<feature type="compositionally biased region" description="Basic residues" evidence="14">
    <location>
        <begin position="431"/>
        <end position="448"/>
    </location>
</feature>
<dbReference type="AlphaFoldDB" id="A0A9D3LYA3"/>
<dbReference type="InterPro" id="IPR033461">
    <property type="entry name" value="WRNPLPNID"/>
</dbReference>
<dbReference type="InterPro" id="IPR033411">
    <property type="entry name" value="Ribonuclease_PIN"/>
</dbReference>
<keyword evidence="19" id="KW-1185">Reference proteome</keyword>
<dbReference type="PIRSF" id="PIRSF037125">
    <property type="entry name" value="D-site_20S_pre-rRNA_nuclease"/>
    <property type="match status" value="1"/>
</dbReference>
<dbReference type="InterPro" id="IPR017117">
    <property type="entry name" value="Nob1_euk"/>
</dbReference>
<feature type="region of interest" description="Disordered" evidence="14">
    <location>
        <begin position="425"/>
        <end position="448"/>
    </location>
</feature>